<sequence>MRDGRNARRQGGMLTLGLVLVLLMAVALMTVYAARTSLLELKLSGSSYRAKQALEAAEAGLHYGVAYYLAGGADHDGDGQLDTDVSGVLARGQLGGPRWQVQFCDAASLGPACVLPVAAPARLRIMATGFSDDGSARRVVSQLVMADPVLLAVPEATLLARRLDSASGGSLEVINNQTPLTIRSGTLPMQSFSTRIARDGLLDQAGSTNASFGSDVQLADVALAALSDEAFFRSFFALGWDALKASADIHLTGHQPFPEEDMGGKVVLLSALDSQPYTRLPVRLGNPAAPVILLVDGELELAAGSVVFGVVYARKLSSHDGAKVQGALLLEALGQIEGTLQLEYDAALLAKAQSLRQESVLASSWRDW</sequence>
<evidence type="ECO:0000313" key="2">
    <source>
        <dbReference type="EMBL" id="MXR37947.1"/>
    </source>
</evidence>
<feature type="domain" description="Type 4 fimbrial biogenesis protein PilX N-terminal" evidence="1">
    <location>
        <begin position="10"/>
        <end position="61"/>
    </location>
</feature>
<accession>A0A845BMW1</accession>
<gene>
    <name evidence="2" type="ORF">GQF02_13285</name>
</gene>
<dbReference type="Proteomes" id="UP000467214">
    <property type="component" value="Unassembled WGS sequence"/>
</dbReference>
<dbReference type="AlphaFoldDB" id="A0A845BMW1"/>
<evidence type="ECO:0000259" key="1">
    <source>
        <dbReference type="Pfam" id="PF14341"/>
    </source>
</evidence>
<dbReference type="RefSeq" id="WP_160797779.1">
    <property type="nucleotide sequence ID" value="NZ_WSSB01000013.1"/>
</dbReference>
<dbReference type="InterPro" id="IPR025746">
    <property type="entry name" value="PilX_N_dom"/>
</dbReference>
<keyword evidence="3" id="KW-1185">Reference proteome</keyword>
<reference evidence="2 3" key="1">
    <citation type="submission" date="2019-12" db="EMBL/GenBank/DDBJ databases">
        <title>Neisseriaceae gen. nov. sp. Genome sequencing and assembly.</title>
        <authorList>
            <person name="Liu Z."/>
            <person name="Li A."/>
        </authorList>
    </citation>
    <scope>NUCLEOTIDE SEQUENCE [LARGE SCALE GENOMIC DNA]</scope>
    <source>
        <strain evidence="2 3">B2N2-7</strain>
    </source>
</reference>
<dbReference type="EMBL" id="WSSB01000013">
    <property type="protein sequence ID" value="MXR37947.1"/>
    <property type="molecule type" value="Genomic_DNA"/>
</dbReference>
<organism evidence="2 3">
    <name type="scientific">Craterilacuibacter sinensis</name>
    <dbReference type="NCBI Taxonomy" id="2686017"/>
    <lineage>
        <taxon>Bacteria</taxon>
        <taxon>Pseudomonadati</taxon>
        <taxon>Pseudomonadota</taxon>
        <taxon>Betaproteobacteria</taxon>
        <taxon>Neisseriales</taxon>
        <taxon>Neisseriaceae</taxon>
        <taxon>Craterilacuibacter</taxon>
    </lineage>
</organism>
<name>A0A845BMW1_9NEIS</name>
<comment type="caution">
    <text evidence="2">The sequence shown here is derived from an EMBL/GenBank/DDBJ whole genome shotgun (WGS) entry which is preliminary data.</text>
</comment>
<protein>
    <recommendedName>
        <fullName evidence="1">Type 4 fimbrial biogenesis protein PilX N-terminal domain-containing protein</fullName>
    </recommendedName>
</protein>
<proteinExistence type="predicted"/>
<evidence type="ECO:0000313" key="3">
    <source>
        <dbReference type="Proteomes" id="UP000467214"/>
    </source>
</evidence>
<dbReference type="Pfam" id="PF14341">
    <property type="entry name" value="PilX_N"/>
    <property type="match status" value="1"/>
</dbReference>